<feature type="region of interest" description="Disordered" evidence="2">
    <location>
        <begin position="570"/>
        <end position="643"/>
    </location>
</feature>
<keyword evidence="4" id="KW-1185">Reference proteome</keyword>
<proteinExistence type="predicted"/>
<feature type="compositionally biased region" description="Polar residues" evidence="2">
    <location>
        <begin position="520"/>
        <end position="529"/>
    </location>
</feature>
<feature type="compositionally biased region" description="Basic and acidic residues" evidence="2">
    <location>
        <begin position="205"/>
        <end position="222"/>
    </location>
</feature>
<dbReference type="GO" id="GO:1902570">
    <property type="term" value="P:protein localization to nucleolus"/>
    <property type="evidence" value="ECO:0007669"/>
    <property type="project" value="TreeGrafter"/>
</dbReference>
<evidence type="ECO:0000256" key="2">
    <source>
        <dbReference type="SAM" id="MobiDB-lite"/>
    </source>
</evidence>
<feature type="region of interest" description="Disordered" evidence="2">
    <location>
        <begin position="447"/>
        <end position="546"/>
    </location>
</feature>
<dbReference type="GO" id="GO:0005730">
    <property type="term" value="C:nucleolus"/>
    <property type="evidence" value="ECO:0007669"/>
    <property type="project" value="TreeGrafter"/>
</dbReference>
<name>A0AAD1SVW1_PELCU</name>
<feature type="compositionally biased region" description="Acidic residues" evidence="2">
    <location>
        <begin position="621"/>
        <end position="634"/>
    </location>
</feature>
<feature type="compositionally biased region" description="Basic and acidic residues" evidence="2">
    <location>
        <begin position="333"/>
        <end position="343"/>
    </location>
</feature>
<feature type="region of interest" description="Disordered" evidence="2">
    <location>
        <begin position="47"/>
        <end position="80"/>
    </location>
</feature>
<evidence type="ECO:0000313" key="3">
    <source>
        <dbReference type="EMBL" id="CAH2312375.1"/>
    </source>
</evidence>
<feature type="region of interest" description="Disordered" evidence="2">
    <location>
        <begin position="318"/>
        <end position="354"/>
    </location>
</feature>
<sequence length="732" mass="81602">MTPVSELTWQLEGGDNEISKKRRGEFPAYKSPNTKKLQLQKKNLGTEEHFESQKLKISQQGSDHVIKQSSSATQAKVSSLKILDDQRRGYRNHMSSDDEYDSGEELRAWLDSDKKAENRGNMIEDTNLEVVGDSFKMSYSSHWSRQDKNAVKELCKNAEDDEYDSADTDEIIAVSKNVKDVEKDTVNEKCPIPAKKRKLGPSDIQLKKLKPDITPPIEDKSESGSGNDDSASVSSDSYSDEEYESMQNSHMLPLSMGELEEPANKTRESSEDETERDENQNHSGSDSSDSYSDEEYDTMMQNCQRLTLSMADLEKLANEAKDSSEDETVNRTVESHVIEDLPSARKTPVVTQKVKKGMDPEDIVASILEDSDDSCDNKRKKKKAPPIKLPAFKGLGSLLTSCPSEESNASVNSFSNVIVSPSNQGKLATNKSSKVIKRSEIDVFISTKGLEQDPGSADNCEFSADQQGKDQAPNQPQVKRNKAEKLNPRRSSSSSEESSSSSDEGPSIVTSPPAPDKASQCISSQNGGKSETKKRSITEKLEDNKKRLAAMEERRIEREKQKLAIQGALLKLDSQSSSKAQHIKFDSDSEEESEEETKKSDQISTPSDKVQNPTPKLFDRSDEESDEGSTEDEERFQIKSQYEGRAGAKLLGLQSRFGTDERFRMDSRFLDTSSEDEQIEESQQKAQTSEAEDDLSAEKKKNLDILNSLLNINTEPQAPSKQSAKAKKFKYD</sequence>
<organism evidence="3 4">
    <name type="scientific">Pelobates cultripes</name>
    <name type="common">Western spadefoot toad</name>
    <dbReference type="NCBI Taxonomy" id="61616"/>
    <lineage>
        <taxon>Eukaryota</taxon>
        <taxon>Metazoa</taxon>
        <taxon>Chordata</taxon>
        <taxon>Craniata</taxon>
        <taxon>Vertebrata</taxon>
        <taxon>Euteleostomi</taxon>
        <taxon>Amphibia</taxon>
        <taxon>Batrachia</taxon>
        <taxon>Anura</taxon>
        <taxon>Pelobatoidea</taxon>
        <taxon>Pelobatidae</taxon>
        <taxon>Pelobates</taxon>
    </lineage>
</organism>
<evidence type="ECO:0000313" key="4">
    <source>
        <dbReference type="Proteomes" id="UP001295444"/>
    </source>
</evidence>
<dbReference type="EMBL" id="OW240919">
    <property type="protein sequence ID" value="CAH2312375.1"/>
    <property type="molecule type" value="Genomic_DNA"/>
</dbReference>
<evidence type="ECO:0000256" key="1">
    <source>
        <dbReference type="ARBA" id="ARBA00022884"/>
    </source>
</evidence>
<feature type="compositionally biased region" description="Polar residues" evidence="2">
    <location>
        <begin position="602"/>
        <end position="614"/>
    </location>
</feature>
<gene>
    <name evidence="3" type="ORF">PECUL_23A057776</name>
</gene>
<feature type="compositionally biased region" description="Low complexity" evidence="2">
    <location>
        <begin position="712"/>
        <end position="723"/>
    </location>
</feature>
<feature type="region of interest" description="Disordered" evidence="2">
    <location>
        <begin position="1"/>
        <end position="30"/>
    </location>
</feature>
<accession>A0AAD1SVW1</accession>
<reference evidence="3" key="1">
    <citation type="submission" date="2022-03" db="EMBL/GenBank/DDBJ databases">
        <authorList>
            <person name="Alioto T."/>
            <person name="Alioto T."/>
            <person name="Gomez Garrido J."/>
        </authorList>
    </citation>
    <scope>NUCLEOTIDE SEQUENCE</scope>
</reference>
<dbReference type="AlphaFoldDB" id="A0AAD1SVW1"/>
<feature type="compositionally biased region" description="Basic and acidic residues" evidence="2">
    <location>
        <begin position="530"/>
        <end position="546"/>
    </location>
</feature>
<protein>
    <submittedName>
        <fullName evidence="3">Uncharacterized protein</fullName>
    </submittedName>
</protein>
<keyword evidence="1" id="KW-0694">RNA-binding</keyword>
<dbReference type="Proteomes" id="UP001295444">
    <property type="component" value="Chromosome 08"/>
</dbReference>
<dbReference type="PANTHER" id="PTHR48029">
    <property type="entry name" value="NUCLEOLAR PROTEIN 8"/>
    <property type="match status" value="1"/>
</dbReference>
<feature type="compositionally biased region" description="Low complexity" evidence="2">
    <location>
        <begin position="223"/>
        <end position="237"/>
    </location>
</feature>
<feature type="region of interest" description="Disordered" evidence="2">
    <location>
        <begin position="176"/>
        <end position="302"/>
    </location>
</feature>
<feature type="region of interest" description="Disordered" evidence="2">
    <location>
        <begin position="712"/>
        <end position="732"/>
    </location>
</feature>
<feature type="compositionally biased region" description="Low complexity" evidence="2">
    <location>
        <begin position="491"/>
        <end position="502"/>
    </location>
</feature>
<feature type="compositionally biased region" description="Polar residues" evidence="2">
    <location>
        <begin position="55"/>
        <end position="77"/>
    </location>
</feature>
<feature type="compositionally biased region" description="Basic and acidic residues" evidence="2">
    <location>
        <begin position="177"/>
        <end position="187"/>
    </location>
</feature>
<feature type="region of interest" description="Disordered" evidence="2">
    <location>
        <begin position="662"/>
        <end position="700"/>
    </location>
</feature>
<dbReference type="GO" id="GO:0003723">
    <property type="term" value="F:RNA binding"/>
    <property type="evidence" value="ECO:0007669"/>
    <property type="project" value="UniProtKB-KW"/>
</dbReference>
<dbReference type="PANTHER" id="PTHR48029:SF1">
    <property type="entry name" value="NUCLEOLAR PROTEIN 8"/>
    <property type="match status" value="1"/>
</dbReference>